<dbReference type="RefSeq" id="WP_376894819.1">
    <property type="nucleotide sequence ID" value="NZ_JBHULS010000006.1"/>
</dbReference>
<keyword evidence="3" id="KW-1133">Transmembrane helix</keyword>
<dbReference type="InterPro" id="IPR050216">
    <property type="entry name" value="LRR_domain-containing"/>
</dbReference>
<protein>
    <submittedName>
        <fullName evidence="4">Leucine-rich repeat domain-containing protein</fullName>
    </submittedName>
</protein>
<dbReference type="EMBL" id="JBHULS010000006">
    <property type="protein sequence ID" value="MFD2552529.1"/>
    <property type="molecule type" value="Genomic_DNA"/>
</dbReference>
<dbReference type="Proteomes" id="UP001597472">
    <property type="component" value="Unassembled WGS sequence"/>
</dbReference>
<keyword evidence="2" id="KW-0677">Repeat</keyword>
<name>A0ABW5KV37_9FLAO</name>
<proteinExistence type="predicted"/>
<evidence type="ECO:0000256" key="2">
    <source>
        <dbReference type="ARBA" id="ARBA00022737"/>
    </source>
</evidence>
<dbReference type="InterPro" id="IPR001611">
    <property type="entry name" value="Leu-rich_rpt"/>
</dbReference>
<feature type="transmembrane region" description="Helical" evidence="3">
    <location>
        <begin position="7"/>
        <end position="26"/>
    </location>
</feature>
<evidence type="ECO:0000256" key="3">
    <source>
        <dbReference type="SAM" id="Phobius"/>
    </source>
</evidence>
<keyword evidence="3" id="KW-0812">Transmembrane</keyword>
<dbReference type="SMART" id="SM00364">
    <property type="entry name" value="LRR_BAC"/>
    <property type="match status" value="3"/>
</dbReference>
<feature type="transmembrane region" description="Helical" evidence="3">
    <location>
        <begin position="32"/>
        <end position="50"/>
    </location>
</feature>
<dbReference type="Gene3D" id="3.80.10.10">
    <property type="entry name" value="Ribonuclease Inhibitor"/>
    <property type="match status" value="1"/>
</dbReference>
<organism evidence="4 5">
    <name type="scientific">Bizionia sediminis</name>
    <dbReference type="NCBI Taxonomy" id="1737064"/>
    <lineage>
        <taxon>Bacteria</taxon>
        <taxon>Pseudomonadati</taxon>
        <taxon>Bacteroidota</taxon>
        <taxon>Flavobacteriia</taxon>
        <taxon>Flavobacteriales</taxon>
        <taxon>Flavobacteriaceae</taxon>
        <taxon>Bizionia</taxon>
    </lineage>
</organism>
<keyword evidence="3" id="KW-0472">Membrane</keyword>
<gene>
    <name evidence="4" type="ORF">ACFSQP_11970</name>
</gene>
<sequence length="348" mass="40611">MNIRNPIYSFSIIVFIFGIFIFFIMGFWGIGAILWLFGIYSILVLTSFLLKKFKVKYRQIIEWTLIFVYVLSHTLYHLNWDVGSEIYFTNENEPFVEKNQSFIIVFGIENQPKLESNYFTNNKIFIPENGILLTSSKKETFKHKYRFPVVGSGEKFSATYFEQYNCYGEKNYKFNYVVGTISDLGEVDYSYRDSIGDLICEKLKNENFKNNLKAGYENGNYLDQKEVLINYQNLTKLPNGLLELRNLEYLNVHSNKLKVFPKSILEFPKLKRLTIGYNEIKTIPEWIGGIKSLESLAVNGNDLTSIPDTLLTLPKLNHLLIRENDFDESEIKETIGKFEQKGVTVQYE</sequence>
<dbReference type="Pfam" id="PF13855">
    <property type="entry name" value="LRR_8"/>
    <property type="match status" value="1"/>
</dbReference>
<dbReference type="SUPFAM" id="SSF52058">
    <property type="entry name" value="L domain-like"/>
    <property type="match status" value="1"/>
</dbReference>
<dbReference type="PANTHER" id="PTHR48051:SF1">
    <property type="entry name" value="RAS SUPPRESSOR PROTEIN 1"/>
    <property type="match status" value="1"/>
</dbReference>
<keyword evidence="5" id="KW-1185">Reference proteome</keyword>
<evidence type="ECO:0000256" key="1">
    <source>
        <dbReference type="ARBA" id="ARBA00022614"/>
    </source>
</evidence>
<dbReference type="InterPro" id="IPR003591">
    <property type="entry name" value="Leu-rich_rpt_typical-subtyp"/>
</dbReference>
<evidence type="ECO:0000313" key="4">
    <source>
        <dbReference type="EMBL" id="MFD2552529.1"/>
    </source>
</evidence>
<accession>A0ABW5KV37</accession>
<dbReference type="SMART" id="SM00369">
    <property type="entry name" value="LRR_TYP"/>
    <property type="match status" value="3"/>
</dbReference>
<dbReference type="PANTHER" id="PTHR48051">
    <property type="match status" value="1"/>
</dbReference>
<evidence type="ECO:0000313" key="5">
    <source>
        <dbReference type="Proteomes" id="UP001597472"/>
    </source>
</evidence>
<dbReference type="InterPro" id="IPR032675">
    <property type="entry name" value="LRR_dom_sf"/>
</dbReference>
<comment type="caution">
    <text evidence="4">The sequence shown here is derived from an EMBL/GenBank/DDBJ whole genome shotgun (WGS) entry which is preliminary data.</text>
</comment>
<reference evidence="5" key="1">
    <citation type="journal article" date="2019" name="Int. J. Syst. Evol. Microbiol.">
        <title>The Global Catalogue of Microorganisms (GCM) 10K type strain sequencing project: providing services to taxonomists for standard genome sequencing and annotation.</title>
        <authorList>
            <consortium name="The Broad Institute Genomics Platform"/>
            <consortium name="The Broad Institute Genome Sequencing Center for Infectious Disease"/>
            <person name="Wu L."/>
            <person name="Ma J."/>
        </authorList>
    </citation>
    <scope>NUCLEOTIDE SEQUENCE [LARGE SCALE GENOMIC DNA]</scope>
    <source>
        <strain evidence="5">KCTC 42587</strain>
    </source>
</reference>
<keyword evidence="1" id="KW-0433">Leucine-rich repeat</keyword>